<reference evidence="15 16" key="1">
    <citation type="submission" date="2018-04" db="EMBL/GenBank/DDBJ databases">
        <title>Novel species isolated from glacier.</title>
        <authorList>
            <person name="Liu Q."/>
            <person name="Xin Y.-H."/>
        </authorList>
    </citation>
    <scope>NUCLEOTIDE SEQUENCE [LARGE SCALE GENOMIC DNA]</scope>
    <source>
        <strain evidence="15 16">GT1R17</strain>
    </source>
</reference>
<keyword evidence="8 12" id="KW-0067">ATP-binding</keyword>
<feature type="domain" description="Helicase ATP-binding" evidence="13">
    <location>
        <begin position="208"/>
        <end position="374"/>
    </location>
</feature>
<comment type="caution">
    <text evidence="15">The sequence shown here is derived from an EMBL/GenBank/DDBJ whole genome shotgun (WGS) entry which is preliminary data.</text>
</comment>
<evidence type="ECO:0000256" key="9">
    <source>
        <dbReference type="ARBA" id="ARBA00023125"/>
    </source>
</evidence>
<comment type="catalytic activity">
    <reaction evidence="12">
        <text>Couples ATP hydrolysis with the unwinding of duplex DNA by translocating in the 3'-5' direction.</text>
        <dbReference type="EC" id="5.6.2.4"/>
    </reaction>
</comment>
<dbReference type="RefSeq" id="WP_107939987.1">
    <property type="nucleotide sequence ID" value="NZ_QANS01000003.1"/>
</dbReference>
<evidence type="ECO:0000256" key="11">
    <source>
        <dbReference type="ARBA" id="ARBA00048988"/>
    </source>
</evidence>
<dbReference type="InterPro" id="IPR041222">
    <property type="entry name" value="PriA_3primeBD"/>
</dbReference>
<dbReference type="InterPro" id="IPR001650">
    <property type="entry name" value="Helicase_C-like"/>
</dbReference>
<evidence type="ECO:0000256" key="5">
    <source>
        <dbReference type="ARBA" id="ARBA00022801"/>
    </source>
</evidence>
<dbReference type="GO" id="GO:1990077">
    <property type="term" value="C:primosome complex"/>
    <property type="evidence" value="ECO:0007669"/>
    <property type="project" value="UniProtKB-UniRule"/>
</dbReference>
<keyword evidence="10 12" id="KW-0413">Isomerase</keyword>
<accession>A0A2T5MFU1</accession>
<feature type="domain" description="Helicase C-terminal" evidence="14">
    <location>
        <begin position="468"/>
        <end position="625"/>
    </location>
</feature>
<dbReference type="GO" id="GO:0016887">
    <property type="term" value="F:ATP hydrolysis activity"/>
    <property type="evidence" value="ECO:0007669"/>
    <property type="project" value="RHEA"/>
</dbReference>
<dbReference type="HAMAP" id="MF_00983">
    <property type="entry name" value="PriA"/>
    <property type="match status" value="1"/>
</dbReference>
<dbReference type="CDD" id="cd18804">
    <property type="entry name" value="SF2_C_priA"/>
    <property type="match status" value="1"/>
</dbReference>
<dbReference type="EC" id="5.6.2.4" evidence="12"/>
<keyword evidence="5 12" id="KW-0378">Hydrolase</keyword>
<dbReference type="NCBIfam" id="NF004067">
    <property type="entry name" value="PRK05580.1-4"/>
    <property type="match status" value="1"/>
</dbReference>
<dbReference type="GO" id="GO:0006310">
    <property type="term" value="P:DNA recombination"/>
    <property type="evidence" value="ECO:0007669"/>
    <property type="project" value="InterPro"/>
</dbReference>
<feature type="binding site" evidence="12">
    <location>
        <position position="463"/>
    </location>
    <ligand>
        <name>Zn(2+)</name>
        <dbReference type="ChEBI" id="CHEBI:29105"/>
        <label>2</label>
    </ligand>
</feature>
<dbReference type="GO" id="GO:0043138">
    <property type="term" value="F:3'-5' DNA helicase activity"/>
    <property type="evidence" value="ECO:0007669"/>
    <property type="project" value="UniProtKB-EC"/>
</dbReference>
<dbReference type="AlphaFoldDB" id="A0A2T5MFU1"/>
<dbReference type="SMART" id="SM00490">
    <property type="entry name" value="HELICc"/>
    <property type="match status" value="1"/>
</dbReference>
<dbReference type="GO" id="GO:0006269">
    <property type="term" value="P:DNA replication, synthesis of primer"/>
    <property type="evidence" value="ECO:0007669"/>
    <property type="project" value="UniProtKB-KW"/>
</dbReference>
<dbReference type="PROSITE" id="PS51192">
    <property type="entry name" value="HELICASE_ATP_BIND_1"/>
    <property type="match status" value="1"/>
</dbReference>
<keyword evidence="3 12" id="KW-0479">Metal-binding</keyword>
<comment type="cofactor">
    <cofactor evidence="12">
        <name>Zn(2+)</name>
        <dbReference type="ChEBI" id="CHEBI:29105"/>
    </cofactor>
    <text evidence="12">Binds 2 zinc ions per subunit.</text>
</comment>
<dbReference type="InterPro" id="IPR041236">
    <property type="entry name" value="PriA_C"/>
</dbReference>
<dbReference type="InterPro" id="IPR014001">
    <property type="entry name" value="Helicase_ATP-bd"/>
</dbReference>
<dbReference type="InterPro" id="IPR011545">
    <property type="entry name" value="DEAD/DEAH_box_helicase_dom"/>
</dbReference>
<evidence type="ECO:0000256" key="7">
    <source>
        <dbReference type="ARBA" id="ARBA00022833"/>
    </source>
</evidence>
<dbReference type="Pfam" id="PF00271">
    <property type="entry name" value="Helicase_C"/>
    <property type="match status" value="1"/>
</dbReference>
<dbReference type="GO" id="GO:0005524">
    <property type="term" value="F:ATP binding"/>
    <property type="evidence" value="ECO:0007669"/>
    <property type="project" value="UniProtKB-UniRule"/>
</dbReference>
<feature type="binding site" evidence="12">
    <location>
        <position position="445"/>
    </location>
    <ligand>
        <name>Zn(2+)</name>
        <dbReference type="ChEBI" id="CHEBI:29105"/>
        <label>2</label>
    </ligand>
</feature>
<feature type="binding site" evidence="12">
    <location>
        <position position="436"/>
    </location>
    <ligand>
        <name>Zn(2+)</name>
        <dbReference type="ChEBI" id="CHEBI:29105"/>
        <label>1</label>
    </ligand>
</feature>
<dbReference type="FunFam" id="3.40.50.300:FF:000489">
    <property type="entry name" value="Primosome assembly protein PriA"/>
    <property type="match status" value="1"/>
</dbReference>
<dbReference type="PANTHER" id="PTHR30580">
    <property type="entry name" value="PRIMOSOMAL PROTEIN N"/>
    <property type="match status" value="1"/>
</dbReference>
<keyword evidence="6 12" id="KW-0347">Helicase</keyword>
<evidence type="ECO:0000256" key="4">
    <source>
        <dbReference type="ARBA" id="ARBA00022741"/>
    </source>
</evidence>
<evidence type="ECO:0000259" key="14">
    <source>
        <dbReference type="PROSITE" id="PS51194"/>
    </source>
</evidence>
<dbReference type="CDD" id="cd17929">
    <property type="entry name" value="DEXHc_priA"/>
    <property type="match status" value="1"/>
</dbReference>
<dbReference type="Pfam" id="PF18319">
    <property type="entry name" value="Zn_ribbon_PriA"/>
    <property type="match status" value="1"/>
</dbReference>
<comment type="subunit">
    <text evidence="12">Component of the replication restart primosome.</text>
</comment>
<feature type="binding site" evidence="12">
    <location>
        <position position="460"/>
    </location>
    <ligand>
        <name>Zn(2+)</name>
        <dbReference type="ChEBI" id="CHEBI:29105"/>
        <label>2</label>
    </ligand>
</feature>
<dbReference type="NCBIfam" id="TIGR00595">
    <property type="entry name" value="priA"/>
    <property type="match status" value="1"/>
</dbReference>
<name>A0A2T5MFU1_9GAMM</name>
<evidence type="ECO:0000256" key="8">
    <source>
        <dbReference type="ARBA" id="ARBA00022840"/>
    </source>
</evidence>
<feature type="binding site" evidence="12">
    <location>
        <position position="442"/>
    </location>
    <ligand>
        <name>Zn(2+)</name>
        <dbReference type="ChEBI" id="CHEBI:29105"/>
        <label>2</label>
    </ligand>
</feature>
<keyword evidence="16" id="KW-1185">Reference proteome</keyword>
<dbReference type="InterPro" id="IPR040498">
    <property type="entry name" value="PriA_CRR"/>
</dbReference>
<dbReference type="OrthoDB" id="9759544at2"/>
<sequence length="727" mass="79622">MTVLVAAIAIPAPIYRLFDYRVPAAAEGLLVPGMRVRVPFGRRRLVAVVAEPPREIETEGREYKFIEVVLDQASVFPADLWALCRWAADYYQYPLGEVLSAALPGPLRRGDDTEIRRENALHISESGRAALETLPARSHAQRAVLQQLATTPCTRGQLLELLPKAAASLRKAMEMGWLLEVPLVIPDGVIGPALAPTPEQVTVVEALRSAAKGFSASLLEGVTGSGKTEVYLCLAADAVTRGEQVLVLVPEIGLTPQLLARFNERFGAGVASFHSGMSENERADTWLRARAGEARIVIGTRSAVFVPFAKLGLIVIDEEHDASYKQQDSFRYSARDLAILRAQKLEIPVLLGSATPSLETLHNARSGRYRHLKLESRVRQTAPPKIHALDVRTRALDHGLSHPLLEAIDRHLTAGGQALLFINRRGFAPVLLCHDCGWSAPCARCDAHMTLHRGRGRLVCHHCGAQQKAPTTCPTCNSKTLTPVGQGTERVEEALRARFPDKRVERFDSDRLRRAGELERLLADIRSGEIHILVGTQILAKGHDFAGLTLVGIVSADQALYGTDFRAIERMGQMVTQVAGRAGRGAQQGEVILQTHEPEHPLLRTLVEGGYIALSDALLEERRMAGLPPFSHLALLRAEATQADAPLRFLNEARNLMLADRESVQVSDAIPATMEKRAGNTRAQLLLQSASRAVLQRKLSAWVGQFDSLPSARQVRWSLDVDPGDLY</sequence>
<keyword evidence="1 12" id="KW-0639">Primosome</keyword>
<feature type="binding site" evidence="12">
    <location>
        <position position="473"/>
    </location>
    <ligand>
        <name>Zn(2+)</name>
        <dbReference type="ChEBI" id="CHEBI:29105"/>
        <label>1</label>
    </ligand>
</feature>
<dbReference type="PANTHER" id="PTHR30580:SF0">
    <property type="entry name" value="PRIMOSOMAL PROTEIN N"/>
    <property type="match status" value="1"/>
</dbReference>
<comment type="function">
    <text evidence="12">Initiates the restart of stalled replication forks, which reloads the replicative helicase on sites other than the origin of replication. Recognizes and binds to abandoned replication forks and remodels them to uncover a helicase loading site. Promotes assembly of the primosome at these replication forks.</text>
</comment>
<dbReference type="InterPro" id="IPR042115">
    <property type="entry name" value="PriA_3primeBD_sf"/>
</dbReference>
<comment type="catalytic activity">
    <reaction evidence="11 12">
        <text>ATP + H2O = ADP + phosphate + H(+)</text>
        <dbReference type="Rhea" id="RHEA:13065"/>
        <dbReference type="ChEBI" id="CHEBI:15377"/>
        <dbReference type="ChEBI" id="CHEBI:15378"/>
        <dbReference type="ChEBI" id="CHEBI:30616"/>
        <dbReference type="ChEBI" id="CHEBI:43474"/>
        <dbReference type="ChEBI" id="CHEBI:456216"/>
        <dbReference type="EC" id="5.6.2.4"/>
    </reaction>
</comment>
<dbReference type="FunFam" id="3.40.1440.60:FF:000001">
    <property type="entry name" value="Primosomal protein N"/>
    <property type="match status" value="1"/>
</dbReference>
<proteinExistence type="inferred from homology"/>
<protein>
    <recommendedName>
        <fullName evidence="12">Replication restart protein PriA</fullName>
    </recommendedName>
    <alternativeName>
        <fullName evidence="12">ATP-dependent DNA helicase PriA</fullName>
        <ecNumber evidence="12">5.6.2.4</ecNumber>
    </alternativeName>
    <alternativeName>
        <fullName evidence="12">DNA 3'-5' helicase PriA</fullName>
    </alternativeName>
</protein>
<evidence type="ECO:0000313" key="16">
    <source>
        <dbReference type="Proteomes" id="UP000244248"/>
    </source>
</evidence>
<keyword evidence="4 12" id="KW-0547">Nucleotide-binding</keyword>
<dbReference type="SMART" id="SM00487">
    <property type="entry name" value="DEXDc"/>
    <property type="match status" value="1"/>
</dbReference>
<keyword evidence="2 12" id="KW-0235">DNA replication</keyword>
<dbReference type="InterPro" id="IPR005259">
    <property type="entry name" value="PriA"/>
</dbReference>
<evidence type="ECO:0000256" key="6">
    <source>
        <dbReference type="ARBA" id="ARBA00022806"/>
    </source>
</evidence>
<evidence type="ECO:0000256" key="12">
    <source>
        <dbReference type="HAMAP-Rule" id="MF_00983"/>
    </source>
</evidence>
<evidence type="ECO:0000256" key="1">
    <source>
        <dbReference type="ARBA" id="ARBA00022515"/>
    </source>
</evidence>
<feature type="binding site" evidence="12">
    <location>
        <position position="433"/>
    </location>
    <ligand>
        <name>Zn(2+)</name>
        <dbReference type="ChEBI" id="CHEBI:29105"/>
        <label>1</label>
    </ligand>
</feature>
<feature type="binding site" evidence="12">
    <location>
        <position position="476"/>
    </location>
    <ligand>
        <name>Zn(2+)</name>
        <dbReference type="ChEBI" id="CHEBI:29105"/>
        <label>1</label>
    </ligand>
</feature>
<keyword evidence="9 12" id="KW-0238">DNA-binding</keyword>
<dbReference type="Proteomes" id="UP000244248">
    <property type="component" value="Unassembled WGS sequence"/>
</dbReference>
<organism evidence="15 16">
    <name type="scientific">Stenotrophobium rhamnosiphilum</name>
    <dbReference type="NCBI Taxonomy" id="2029166"/>
    <lineage>
        <taxon>Bacteria</taxon>
        <taxon>Pseudomonadati</taxon>
        <taxon>Pseudomonadota</taxon>
        <taxon>Gammaproteobacteria</taxon>
        <taxon>Nevskiales</taxon>
        <taxon>Nevskiaceae</taxon>
        <taxon>Stenotrophobium</taxon>
    </lineage>
</organism>
<evidence type="ECO:0000256" key="3">
    <source>
        <dbReference type="ARBA" id="ARBA00022723"/>
    </source>
</evidence>
<evidence type="ECO:0000256" key="10">
    <source>
        <dbReference type="ARBA" id="ARBA00023235"/>
    </source>
</evidence>
<dbReference type="PROSITE" id="PS51194">
    <property type="entry name" value="HELICASE_CTER"/>
    <property type="match status" value="1"/>
</dbReference>
<evidence type="ECO:0000313" key="15">
    <source>
        <dbReference type="EMBL" id="PTU31444.1"/>
    </source>
</evidence>
<dbReference type="Pfam" id="PF18074">
    <property type="entry name" value="PriA_C"/>
    <property type="match status" value="1"/>
</dbReference>
<comment type="similarity">
    <text evidence="12">Belongs to the helicase family. PriA subfamily.</text>
</comment>
<dbReference type="GO" id="GO:0008270">
    <property type="term" value="F:zinc ion binding"/>
    <property type="evidence" value="ECO:0007669"/>
    <property type="project" value="UniProtKB-UniRule"/>
</dbReference>
<dbReference type="EMBL" id="QANS01000003">
    <property type="protein sequence ID" value="PTU31444.1"/>
    <property type="molecule type" value="Genomic_DNA"/>
</dbReference>
<dbReference type="Pfam" id="PF00270">
    <property type="entry name" value="DEAD"/>
    <property type="match status" value="1"/>
</dbReference>
<dbReference type="Gene3D" id="3.40.50.300">
    <property type="entry name" value="P-loop containing nucleotide triphosphate hydrolases"/>
    <property type="match status" value="2"/>
</dbReference>
<dbReference type="SUPFAM" id="SSF52540">
    <property type="entry name" value="P-loop containing nucleoside triphosphate hydrolases"/>
    <property type="match status" value="2"/>
</dbReference>
<dbReference type="GO" id="GO:0006302">
    <property type="term" value="P:double-strand break repair"/>
    <property type="evidence" value="ECO:0007669"/>
    <property type="project" value="InterPro"/>
</dbReference>
<dbReference type="InterPro" id="IPR027417">
    <property type="entry name" value="P-loop_NTPase"/>
</dbReference>
<keyword evidence="7 12" id="KW-0862">Zinc</keyword>
<dbReference type="Gene3D" id="3.40.1440.60">
    <property type="entry name" value="PriA, 3(prime) DNA-binding domain"/>
    <property type="match status" value="1"/>
</dbReference>
<evidence type="ECO:0000259" key="13">
    <source>
        <dbReference type="PROSITE" id="PS51192"/>
    </source>
</evidence>
<evidence type="ECO:0000256" key="2">
    <source>
        <dbReference type="ARBA" id="ARBA00022705"/>
    </source>
</evidence>
<gene>
    <name evidence="12" type="primary">priA</name>
    <name evidence="15" type="ORF">CJD38_08880</name>
</gene>
<dbReference type="GO" id="GO:0003677">
    <property type="term" value="F:DNA binding"/>
    <property type="evidence" value="ECO:0007669"/>
    <property type="project" value="UniProtKB-UniRule"/>
</dbReference>
<dbReference type="GO" id="GO:0006270">
    <property type="term" value="P:DNA replication initiation"/>
    <property type="evidence" value="ECO:0007669"/>
    <property type="project" value="TreeGrafter"/>
</dbReference>
<dbReference type="Pfam" id="PF17764">
    <property type="entry name" value="PriA_3primeBD"/>
    <property type="match status" value="1"/>
</dbReference>